<dbReference type="RefSeq" id="WP_141928924.1">
    <property type="nucleotide sequence ID" value="NZ_BAABCI010000007.1"/>
</dbReference>
<comment type="similarity">
    <text evidence="1">Belongs to the DprA/Smf family.</text>
</comment>
<protein>
    <submittedName>
        <fullName evidence="3">DNA processing protein</fullName>
    </submittedName>
</protein>
<accession>A0A542EJ20</accession>
<dbReference type="OrthoDB" id="9785707at2"/>
<proteinExistence type="inferred from homology"/>
<dbReference type="PANTHER" id="PTHR43022">
    <property type="entry name" value="PROTEIN SMF"/>
    <property type="match status" value="1"/>
</dbReference>
<dbReference type="Proteomes" id="UP000320806">
    <property type="component" value="Unassembled WGS sequence"/>
</dbReference>
<evidence type="ECO:0000313" key="3">
    <source>
        <dbReference type="EMBL" id="TQJ15323.1"/>
    </source>
</evidence>
<dbReference type="SUPFAM" id="SSF102405">
    <property type="entry name" value="MCP/YpsA-like"/>
    <property type="match status" value="1"/>
</dbReference>
<evidence type="ECO:0000256" key="1">
    <source>
        <dbReference type="ARBA" id="ARBA00006525"/>
    </source>
</evidence>
<dbReference type="EMBL" id="VFMO01000001">
    <property type="protein sequence ID" value="TQJ15323.1"/>
    <property type="molecule type" value="Genomic_DNA"/>
</dbReference>
<reference evidence="3 4" key="1">
    <citation type="submission" date="2019-06" db="EMBL/GenBank/DDBJ databases">
        <title>Sequencing the genomes of 1000 actinobacteria strains.</title>
        <authorList>
            <person name="Klenk H.-P."/>
        </authorList>
    </citation>
    <scope>NUCLEOTIDE SEQUENCE [LARGE SCALE GENOMIC DNA]</scope>
    <source>
        <strain evidence="3 4">DSM 19828</strain>
    </source>
</reference>
<dbReference type="InterPro" id="IPR003488">
    <property type="entry name" value="DprA"/>
</dbReference>
<dbReference type="NCBIfam" id="TIGR00732">
    <property type="entry name" value="dprA"/>
    <property type="match status" value="1"/>
</dbReference>
<dbReference type="InterPro" id="IPR057666">
    <property type="entry name" value="DrpA_SLOG"/>
</dbReference>
<organism evidence="3 4">
    <name type="scientific">Yimella lutea</name>
    <dbReference type="NCBI Taxonomy" id="587872"/>
    <lineage>
        <taxon>Bacteria</taxon>
        <taxon>Bacillati</taxon>
        <taxon>Actinomycetota</taxon>
        <taxon>Actinomycetes</taxon>
        <taxon>Micrococcales</taxon>
        <taxon>Dermacoccaceae</taxon>
        <taxon>Yimella</taxon>
    </lineage>
</organism>
<keyword evidence="4" id="KW-1185">Reference proteome</keyword>
<evidence type="ECO:0000259" key="2">
    <source>
        <dbReference type="Pfam" id="PF02481"/>
    </source>
</evidence>
<comment type="caution">
    <text evidence="3">The sequence shown here is derived from an EMBL/GenBank/DDBJ whole genome shotgun (WGS) entry which is preliminary data.</text>
</comment>
<gene>
    <name evidence="3" type="ORF">FB459_2869</name>
</gene>
<dbReference type="PANTHER" id="PTHR43022:SF1">
    <property type="entry name" value="PROTEIN SMF"/>
    <property type="match status" value="1"/>
</dbReference>
<dbReference type="Pfam" id="PF02481">
    <property type="entry name" value="DNA_processg_A"/>
    <property type="match status" value="1"/>
</dbReference>
<feature type="domain" description="Smf/DprA SLOG" evidence="2">
    <location>
        <begin position="90"/>
        <end position="299"/>
    </location>
</feature>
<dbReference type="Gene3D" id="3.40.50.450">
    <property type="match status" value="1"/>
</dbReference>
<dbReference type="AlphaFoldDB" id="A0A542EJ20"/>
<dbReference type="GO" id="GO:0009294">
    <property type="term" value="P:DNA-mediated transformation"/>
    <property type="evidence" value="ECO:0007669"/>
    <property type="project" value="InterPro"/>
</dbReference>
<sequence length="382" mass="40336">MSTESGHRQSLDAEMRHLTAEREARLRLNIAVEPLDRVVTPKLVGLSAQDAWTTVQNGLGGPFERCRARIEQLELDRLLDAARCLRMRPIFPGDDEWPTGLDDLAVPPWCLWARGHGRLDQLVARSVAIVGSRAATPYGSTLARTLAAELSSNGVTVVSGAAFGIDAAAHEGALGSGSATVAALACGLDRAYPAAHRDLLDRIRDDGVLVSEYPPGQTPMKYRFLARNRLIAALTGGTVVVEAGLRSGSLNTASYANDLGRPVGAMPGPVTSATSAGSHELIRQGAHLVCDASEVIELLGPFEACAAPDRREPDTLLDLVSEVAARTRDAFPATRTVNVDQLVARAGLAVAEVLAGLGELNALGLAEQRNGGWRLVRGEPGG</sequence>
<evidence type="ECO:0000313" key="4">
    <source>
        <dbReference type="Proteomes" id="UP000320806"/>
    </source>
</evidence>
<name>A0A542EJ20_9MICO</name>